<dbReference type="SMART" id="SM00174">
    <property type="entry name" value="RHO"/>
    <property type="match status" value="1"/>
</dbReference>
<dbReference type="InParanoid" id="F1A0N3"/>
<dbReference type="SMART" id="SM00175">
    <property type="entry name" value="RAB"/>
    <property type="match status" value="1"/>
</dbReference>
<dbReference type="Pfam" id="PF00071">
    <property type="entry name" value="Ras"/>
    <property type="match status" value="1"/>
</dbReference>
<organism evidence="4 5">
    <name type="scientific">Dictyostelium purpureum</name>
    <name type="common">Slime mold</name>
    <dbReference type="NCBI Taxonomy" id="5786"/>
    <lineage>
        <taxon>Eukaryota</taxon>
        <taxon>Amoebozoa</taxon>
        <taxon>Evosea</taxon>
        <taxon>Eumycetozoa</taxon>
        <taxon>Dictyostelia</taxon>
        <taxon>Dictyosteliales</taxon>
        <taxon>Dictyosteliaceae</taxon>
        <taxon>Dictyostelium</taxon>
    </lineage>
</organism>
<dbReference type="STRING" id="5786.F1A0N3"/>
<dbReference type="InterPro" id="IPR001806">
    <property type="entry name" value="Small_GTPase"/>
</dbReference>
<dbReference type="RefSeq" id="XP_003293227.1">
    <property type="nucleotide sequence ID" value="XM_003293179.1"/>
</dbReference>
<dbReference type="GO" id="GO:0005886">
    <property type="term" value="C:plasma membrane"/>
    <property type="evidence" value="ECO:0000318"/>
    <property type="project" value="GO_Central"/>
</dbReference>
<dbReference type="GO" id="GO:0005525">
    <property type="term" value="F:GTP binding"/>
    <property type="evidence" value="ECO:0000318"/>
    <property type="project" value="GO_Central"/>
</dbReference>
<keyword evidence="5" id="KW-1185">Reference proteome</keyword>
<evidence type="ECO:0000256" key="2">
    <source>
        <dbReference type="ARBA" id="ARBA00023134"/>
    </source>
</evidence>
<dbReference type="AlphaFoldDB" id="F1A0N3"/>
<dbReference type="GO" id="GO:0007165">
    <property type="term" value="P:signal transduction"/>
    <property type="evidence" value="ECO:0007669"/>
    <property type="project" value="InterPro"/>
</dbReference>
<evidence type="ECO:0000313" key="4">
    <source>
        <dbReference type="EMBL" id="EGC30255.1"/>
    </source>
</evidence>
<dbReference type="PANTHER" id="PTHR24070">
    <property type="entry name" value="RAS, DI-RAS, AND RHEB FAMILY MEMBERS OF SMALL GTPASE SUPERFAMILY"/>
    <property type="match status" value="1"/>
</dbReference>
<sequence>MGNASSSSSKSKKNNGNNNNCKNACNNKKKTTNECNNKKEVGPKNYKLIVLGSSGVGKTSYSFRFVSNIFITEYDPTVEDAYKKDYTYDGKEMKLEIIDTAGQEEYSSGVMDKSIRCGDGFVLVYSITSRESYQKIKDLREKILWVKDKEKVPMIIVGNKSDIEKDRKVTKSEARALAEEYGCKYIETSAKTNTNISESMDFLLKDILFNESKEKENK</sequence>
<name>F1A0N3_DICPU</name>
<dbReference type="Gene3D" id="3.40.50.300">
    <property type="entry name" value="P-loop containing nucleotide triphosphate hydrolases"/>
    <property type="match status" value="1"/>
</dbReference>
<accession>F1A0N3</accession>
<keyword evidence="2" id="KW-0342">GTP-binding</keyword>
<dbReference type="PROSITE" id="PS51419">
    <property type="entry name" value="RAB"/>
    <property type="match status" value="1"/>
</dbReference>
<dbReference type="GO" id="GO:0019003">
    <property type="term" value="F:GDP binding"/>
    <property type="evidence" value="ECO:0000318"/>
    <property type="project" value="GO_Central"/>
</dbReference>
<gene>
    <name evidence="4" type="primary">rsmA</name>
    <name evidence="4" type="ORF">DICPUDRAFT_90155</name>
</gene>
<dbReference type="NCBIfam" id="TIGR00231">
    <property type="entry name" value="small_GTP"/>
    <property type="match status" value="1"/>
</dbReference>
<dbReference type="CDD" id="cd00876">
    <property type="entry name" value="Ras"/>
    <property type="match status" value="1"/>
</dbReference>
<dbReference type="FunFam" id="3.40.50.300:FF:001423">
    <property type="entry name" value="Ras family GTPase"/>
    <property type="match status" value="1"/>
</dbReference>
<dbReference type="InterPro" id="IPR020849">
    <property type="entry name" value="Small_GTPase_Ras-type"/>
</dbReference>
<proteinExistence type="predicted"/>
<dbReference type="OrthoDB" id="14491at2759"/>
<reference evidence="5" key="1">
    <citation type="journal article" date="2011" name="Genome Biol.">
        <title>Comparative genomics of the social amoebae Dictyostelium discoideum and Dictyostelium purpureum.</title>
        <authorList>
            <consortium name="US DOE Joint Genome Institute (JGI-PGF)"/>
            <person name="Sucgang R."/>
            <person name="Kuo A."/>
            <person name="Tian X."/>
            <person name="Salerno W."/>
            <person name="Parikh A."/>
            <person name="Feasley C.L."/>
            <person name="Dalin E."/>
            <person name="Tu H."/>
            <person name="Huang E."/>
            <person name="Barry K."/>
            <person name="Lindquist E."/>
            <person name="Shapiro H."/>
            <person name="Bruce D."/>
            <person name="Schmutz J."/>
            <person name="Salamov A."/>
            <person name="Fey P."/>
            <person name="Gaudet P."/>
            <person name="Anjard C."/>
            <person name="Babu M.M."/>
            <person name="Basu S."/>
            <person name="Bushmanova Y."/>
            <person name="van der Wel H."/>
            <person name="Katoh-Kurasawa M."/>
            <person name="Dinh C."/>
            <person name="Coutinho P.M."/>
            <person name="Saito T."/>
            <person name="Elias M."/>
            <person name="Schaap P."/>
            <person name="Kay R.R."/>
            <person name="Henrissat B."/>
            <person name="Eichinger L."/>
            <person name="Rivero F."/>
            <person name="Putnam N.H."/>
            <person name="West C.M."/>
            <person name="Loomis W.F."/>
            <person name="Chisholm R.L."/>
            <person name="Shaulsky G."/>
            <person name="Strassmann J.E."/>
            <person name="Queller D.C."/>
            <person name="Kuspa A."/>
            <person name="Grigoriev I.V."/>
        </authorList>
    </citation>
    <scope>NUCLEOTIDE SEQUENCE [LARGE SCALE GENOMIC DNA]</scope>
    <source>
        <strain evidence="5">QSDP1</strain>
    </source>
</reference>
<feature type="compositionally biased region" description="Low complexity" evidence="3">
    <location>
        <begin position="1"/>
        <end position="26"/>
    </location>
</feature>
<dbReference type="GO" id="GO:0003924">
    <property type="term" value="F:GTPase activity"/>
    <property type="evidence" value="ECO:0000318"/>
    <property type="project" value="GO_Central"/>
</dbReference>
<dbReference type="InterPro" id="IPR005225">
    <property type="entry name" value="Small_GTP-bd"/>
</dbReference>
<dbReference type="VEuPathDB" id="AmoebaDB:DICPUDRAFT_90155"/>
<protein>
    <submittedName>
        <fullName evidence="4">RsmA, RAS family GTPase</fullName>
    </submittedName>
</protein>
<dbReference type="EMBL" id="GL871344">
    <property type="protein sequence ID" value="EGC30255.1"/>
    <property type="molecule type" value="Genomic_DNA"/>
</dbReference>
<dbReference type="SMART" id="SM00173">
    <property type="entry name" value="RAS"/>
    <property type="match status" value="1"/>
</dbReference>
<dbReference type="eggNOG" id="KOG0395">
    <property type="taxonomic scope" value="Eukaryota"/>
</dbReference>
<dbReference type="GeneID" id="10510924"/>
<dbReference type="Proteomes" id="UP000001064">
    <property type="component" value="Unassembled WGS sequence"/>
</dbReference>
<dbReference type="FunCoup" id="F1A0N3">
    <property type="interactions" value="1"/>
</dbReference>
<feature type="region of interest" description="Disordered" evidence="3">
    <location>
        <begin position="1"/>
        <end position="27"/>
    </location>
</feature>
<dbReference type="PROSITE" id="PS51421">
    <property type="entry name" value="RAS"/>
    <property type="match status" value="1"/>
</dbReference>
<keyword evidence="1" id="KW-0547">Nucleotide-binding</keyword>
<evidence type="ECO:0000256" key="1">
    <source>
        <dbReference type="ARBA" id="ARBA00022741"/>
    </source>
</evidence>
<dbReference type="KEGG" id="dpp:DICPUDRAFT_90155"/>
<dbReference type="PROSITE" id="PS51420">
    <property type="entry name" value="RHO"/>
    <property type="match status" value="1"/>
</dbReference>
<evidence type="ECO:0000256" key="3">
    <source>
        <dbReference type="SAM" id="MobiDB-lite"/>
    </source>
</evidence>
<dbReference type="SUPFAM" id="SSF52540">
    <property type="entry name" value="P-loop containing nucleoside triphosphate hydrolases"/>
    <property type="match status" value="1"/>
</dbReference>
<evidence type="ECO:0000313" key="5">
    <source>
        <dbReference type="Proteomes" id="UP000001064"/>
    </source>
</evidence>
<dbReference type="InterPro" id="IPR027417">
    <property type="entry name" value="P-loop_NTPase"/>
</dbReference>
<dbReference type="PRINTS" id="PR00449">
    <property type="entry name" value="RASTRNSFRMNG"/>
</dbReference>